<organism evidence="3 4">
    <name type="scientific">Amycolatopsis carbonis</name>
    <dbReference type="NCBI Taxonomy" id="715471"/>
    <lineage>
        <taxon>Bacteria</taxon>
        <taxon>Bacillati</taxon>
        <taxon>Actinomycetota</taxon>
        <taxon>Actinomycetes</taxon>
        <taxon>Pseudonocardiales</taxon>
        <taxon>Pseudonocardiaceae</taxon>
        <taxon>Amycolatopsis</taxon>
    </lineage>
</organism>
<name>A0A9Y2IMY2_9PSEU</name>
<protein>
    <submittedName>
        <fullName evidence="3">CGNR zinc finger domain-containing protein</fullName>
    </submittedName>
</protein>
<dbReference type="InterPro" id="IPR023286">
    <property type="entry name" value="ABATE_dom_sf"/>
</dbReference>
<gene>
    <name evidence="3" type="ORF">QRX50_19315</name>
</gene>
<dbReference type="InterPro" id="IPR021005">
    <property type="entry name" value="Znf_CGNR"/>
</dbReference>
<proteinExistence type="predicted"/>
<feature type="domain" description="Zinc finger CGNR" evidence="2">
    <location>
        <begin position="21"/>
        <end position="46"/>
    </location>
</feature>
<accession>A0A9Y2IMY2</accession>
<evidence type="ECO:0000313" key="3">
    <source>
        <dbReference type="EMBL" id="WIX82772.1"/>
    </source>
</evidence>
<dbReference type="SUPFAM" id="SSF160904">
    <property type="entry name" value="Jann2411-like"/>
    <property type="match status" value="1"/>
</dbReference>
<sequence>MAAPEDLSRLGVPDRVPRPPRNNSRVWHDVKVCGNIANLRASRARRRRVVL</sequence>
<reference evidence="3 4" key="1">
    <citation type="submission" date="2023-06" db="EMBL/GenBank/DDBJ databases">
        <authorList>
            <person name="Oyuntsetseg B."/>
            <person name="Kim S.B."/>
        </authorList>
    </citation>
    <scope>NUCLEOTIDE SEQUENCE [LARGE SCALE GENOMIC DNA]</scope>
    <source>
        <strain evidence="3 4">2-15</strain>
    </source>
</reference>
<dbReference type="EMBL" id="CP127294">
    <property type="protein sequence ID" value="WIX82772.1"/>
    <property type="molecule type" value="Genomic_DNA"/>
</dbReference>
<dbReference type="KEGG" id="acab:QRX50_19315"/>
<dbReference type="Pfam" id="PF11706">
    <property type="entry name" value="zf-CGNR"/>
    <property type="match status" value="1"/>
</dbReference>
<evidence type="ECO:0000313" key="4">
    <source>
        <dbReference type="Proteomes" id="UP001236014"/>
    </source>
</evidence>
<evidence type="ECO:0000256" key="1">
    <source>
        <dbReference type="SAM" id="MobiDB-lite"/>
    </source>
</evidence>
<dbReference type="AlphaFoldDB" id="A0A9Y2IMY2"/>
<feature type="region of interest" description="Disordered" evidence="1">
    <location>
        <begin position="1"/>
        <end position="23"/>
    </location>
</feature>
<evidence type="ECO:0000259" key="2">
    <source>
        <dbReference type="Pfam" id="PF11706"/>
    </source>
</evidence>
<dbReference type="Proteomes" id="UP001236014">
    <property type="component" value="Chromosome"/>
</dbReference>
<keyword evidence="4" id="KW-1185">Reference proteome</keyword>
<dbReference type="RefSeq" id="WP_285973337.1">
    <property type="nucleotide sequence ID" value="NZ_CP127294.1"/>
</dbReference>